<comment type="cofactor">
    <cofactor evidence="1">
        <name>Mg(2+)</name>
        <dbReference type="ChEBI" id="CHEBI:18420"/>
    </cofactor>
</comment>
<accession>A0A328VL38</accession>
<gene>
    <name evidence="4" type="ORF">A4R35_09825</name>
</gene>
<dbReference type="InterPro" id="IPR036412">
    <property type="entry name" value="HAD-like_sf"/>
</dbReference>
<dbReference type="Pfam" id="PF00702">
    <property type="entry name" value="Hydrolase"/>
    <property type="match status" value="1"/>
</dbReference>
<keyword evidence="5" id="KW-1185">Reference proteome</keyword>
<dbReference type="GO" id="GO:0009231">
    <property type="term" value="P:riboflavin biosynthetic process"/>
    <property type="evidence" value="ECO:0007669"/>
    <property type="project" value="TreeGrafter"/>
</dbReference>
<dbReference type="GO" id="GO:0016787">
    <property type="term" value="F:hydrolase activity"/>
    <property type="evidence" value="ECO:0007669"/>
    <property type="project" value="UniProtKB-KW"/>
</dbReference>
<evidence type="ECO:0000256" key="3">
    <source>
        <dbReference type="ARBA" id="ARBA00022842"/>
    </source>
</evidence>
<dbReference type="Gene3D" id="1.20.120.710">
    <property type="entry name" value="Haloacid dehalogenase hydrolase-like domain"/>
    <property type="match status" value="1"/>
</dbReference>
<dbReference type="Proteomes" id="UP000248706">
    <property type="component" value="Unassembled WGS sequence"/>
</dbReference>
<dbReference type="NCBIfam" id="TIGR01549">
    <property type="entry name" value="HAD-SF-IA-v1"/>
    <property type="match status" value="1"/>
</dbReference>
<dbReference type="InterPro" id="IPR023214">
    <property type="entry name" value="HAD_sf"/>
</dbReference>
<evidence type="ECO:0000313" key="5">
    <source>
        <dbReference type="Proteomes" id="UP000248706"/>
    </source>
</evidence>
<protein>
    <recommendedName>
        <fullName evidence="6">Haloacid dehalogenase</fullName>
    </recommendedName>
</protein>
<dbReference type="PRINTS" id="PR00413">
    <property type="entry name" value="HADHALOGNASE"/>
</dbReference>
<evidence type="ECO:0000256" key="2">
    <source>
        <dbReference type="ARBA" id="ARBA00022801"/>
    </source>
</evidence>
<dbReference type="NCBIfam" id="TIGR01509">
    <property type="entry name" value="HAD-SF-IA-v3"/>
    <property type="match status" value="1"/>
</dbReference>
<keyword evidence="3" id="KW-0460">Magnesium</keyword>
<name>A0A328VL38_9CHLR</name>
<dbReference type="PANTHER" id="PTHR46470">
    <property type="entry name" value="N-ACYLNEURAMINATE-9-PHOSPHATASE"/>
    <property type="match status" value="1"/>
</dbReference>
<reference evidence="4 5" key="1">
    <citation type="submission" date="2016-08" db="EMBL/GenBank/DDBJ databases">
        <title>Analysis of Carbohydrate Active Enzymes in Thermogemmatispora T81 Reveals Carbohydrate Degradation Ability.</title>
        <authorList>
            <person name="Tomazini A."/>
            <person name="Lal S."/>
            <person name="Stott M."/>
            <person name="Henrissat B."/>
            <person name="Polikarpov I."/>
            <person name="Sparling R."/>
            <person name="Levin D.B."/>
        </authorList>
    </citation>
    <scope>NUCLEOTIDE SEQUENCE [LARGE SCALE GENOMIC DNA]</scope>
    <source>
        <strain evidence="4 5">T81</strain>
    </source>
</reference>
<dbReference type="InterPro" id="IPR006439">
    <property type="entry name" value="HAD-SF_hydro_IA"/>
</dbReference>
<comment type="caution">
    <text evidence="4">The sequence shown here is derived from an EMBL/GenBank/DDBJ whole genome shotgun (WGS) entry which is preliminary data.</text>
</comment>
<evidence type="ECO:0008006" key="6">
    <source>
        <dbReference type="Google" id="ProtNLM"/>
    </source>
</evidence>
<proteinExistence type="predicted"/>
<dbReference type="InterPro" id="IPR051400">
    <property type="entry name" value="HAD-like_hydrolase"/>
</dbReference>
<dbReference type="SFLD" id="SFLDS00003">
    <property type="entry name" value="Haloacid_Dehalogenase"/>
    <property type="match status" value="1"/>
</dbReference>
<evidence type="ECO:0000256" key="1">
    <source>
        <dbReference type="ARBA" id="ARBA00001946"/>
    </source>
</evidence>
<evidence type="ECO:0000313" key="4">
    <source>
        <dbReference type="EMBL" id="RAQ95834.1"/>
    </source>
</evidence>
<dbReference type="Gene3D" id="3.40.50.1000">
    <property type="entry name" value="HAD superfamily/HAD-like"/>
    <property type="match status" value="1"/>
</dbReference>
<dbReference type="SFLD" id="SFLDG01129">
    <property type="entry name" value="C1.5:_HAD__Beta-PGM__Phosphata"/>
    <property type="match status" value="1"/>
</dbReference>
<dbReference type="SUPFAM" id="SSF56784">
    <property type="entry name" value="HAD-like"/>
    <property type="match status" value="1"/>
</dbReference>
<dbReference type="PANTHER" id="PTHR46470:SF4">
    <property type="entry name" value="5-AMINO-6-(5-PHOSPHO-D-RIBITYLAMINO)URACIL PHOSPHATASE YIGB"/>
    <property type="match status" value="1"/>
</dbReference>
<organism evidence="4 5">
    <name type="scientific">Thermogemmatispora tikiterensis</name>
    <dbReference type="NCBI Taxonomy" id="1825093"/>
    <lineage>
        <taxon>Bacteria</taxon>
        <taxon>Bacillati</taxon>
        <taxon>Chloroflexota</taxon>
        <taxon>Ktedonobacteria</taxon>
        <taxon>Thermogemmatisporales</taxon>
        <taxon>Thermogemmatisporaceae</taxon>
        <taxon>Thermogemmatispora</taxon>
    </lineage>
</organism>
<dbReference type="EMBL" id="MCIF01000002">
    <property type="protein sequence ID" value="RAQ95834.1"/>
    <property type="molecule type" value="Genomic_DNA"/>
</dbReference>
<sequence length="252" mass="28580">MKQYHGHRQIPHPRGLLFDMDGVLLLTSQSPAQSWQEVARQFAPALDLPAEALFQALQASYQAYRRAIAHDPEQQRRDRLEPFETRLEVVAGALASLQRAPNEMAVEIVRAYEQLRDAHRSLAPHALEVLQICRQRSLALALVTNGNATYQRRKIMHHGLASWFDTLLIEEEVGFAKPDARIFRLALERLHLRASEAWMIGDDLTCDITGAQQVGLFAIWYDASCKGLSHECTVHPDWTLHDLIELLPLLAP</sequence>
<dbReference type="AlphaFoldDB" id="A0A328VL38"/>
<keyword evidence="2" id="KW-0378">Hydrolase</keyword>